<name>A0AC61THY3_EDWTA</name>
<organism evidence="1 2">
    <name type="scientific">Edwardsiella tarda ATCC 15947 = NBRC 105688</name>
    <dbReference type="NCBI Taxonomy" id="667121"/>
    <lineage>
        <taxon>Bacteria</taxon>
        <taxon>Pseudomonadati</taxon>
        <taxon>Pseudomonadota</taxon>
        <taxon>Gammaproteobacteria</taxon>
        <taxon>Enterobacterales</taxon>
        <taxon>Hafniaceae</taxon>
        <taxon>Edwardsiella</taxon>
    </lineage>
</organism>
<protein>
    <submittedName>
        <fullName evidence="1">Uncharacterized protein</fullName>
    </submittedName>
</protein>
<proteinExistence type="predicted"/>
<gene>
    <name evidence="1" type="ORF">DCL27_00285</name>
</gene>
<evidence type="ECO:0000313" key="1">
    <source>
        <dbReference type="EMBL" id="UCQ00286.1"/>
    </source>
</evidence>
<dbReference type="EMBL" id="CP084506">
    <property type="protein sequence ID" value="UCQ00286.1"/>
    <property type="molecule type" value="Genomic_DNA"/>
</dbReference>
<dbReference type="Proteomes" id="UP000245918">
    <property type="component" value="Chromosome"/>
</dbReference>
<sequence length="59" mass="6443">MLSIHTHAHQVDGLSFPEPSGNDSTASEIPSELVALQYFSMTFMITSLLGVIFTLILYA</sequence>
<accession>A0AC61THY3</accession>
<keyword evidence="2" id="KW-1185">Reference proteome</keyword>
<evidence type="ECO:0000313" key="2">
    <source>
        <dbReference type="Proteomes" id="UP000245918"/>
    </source>
</evidence>
<reference evidence="1" key="1">
    <citation type="submission" date="2021-09" db="EMBL/GenBank/DDBJ databases">
        <title>Comparative genomics of Edwardsiella genus reveals species-based diversity.</title>
        <authorList>
            <person name="Tekedar H.C."/>
            <person name="Kumru S."/>
            <person name="Waldbieser G.C."/>
            <person name="Reichley S.R."/>
            <person name="Lawrence M.L."/>
            <person name="Griffin M.J."/>
        </authorList>
    </citation>
    <scope>NUCLEOTIDE SEQUENCE</scope>
    <source>
        <strain evidence="1">ATCC 15947</strain>
    </source>
</reference>